<comment type="caution">
    <text evidence="1">The sequence shown here is derived from an EMBL/GenBank/DDBJ whole genome shotgun (WGS) entry which is preliminary data.</text>
</comment>
<sequence>MRAGQSYFYSAKNVSALKSSKHIQIAERETTTLGGSSGWNESEERTAVVRTTTISCSHYDVSIGAEIHHATSRDS</sequence>
<keyword evidence="2" id="KW-1185">Reference proteome</keyword>
<dbReference type="EMBL" id="LIAE01010593">
    <property type="protein sequence ID" value="PAV58230.1"/>
    <property type="molecule type" value="Genomic_DNA"/>
</dbReference>
<evidence type="ECO:0000313" key="1">
    <source>
        <dbReference type="EMBL" id="PAV58230.1"/>
    </source>
</evidence>
<protein>
    <submittedName>
        <fullName evidence="1">Uncharacterized protein</fullName>
    </submittedName>
</protein>
<accession>A0A2A2J8W4</accession>
<organism evidence="1 2">
    <name type="scientific">Diploscapter pachys</name>
    <dbReference type="NCBI Taxonomy" id="2018661"/>
    <lineage>
        <taxon>Eukaryota</taxon>
        <taxon>Metazoa</taxon>
        <taxon>Ecdysozoa</taxon>
        <taxon>Nematoda</taxon>
        <taxon>Chromadorea</taxon>
        <taxon>Rhabditida</taxon>
        <taxon>Rhabditina</taxon>
        <taxon>Rhabditomorpha</taxon>
        <taxon>Rhabditoidea</taxon>
        <taxon>Rhabditidae</taxon>
        <taxon>Diploscapter</taxon>
    </lineage>
</organism>
<dbReference type="Proteomes" id="UP000218231">
    <property type="component" value="Unassembled WGS sequence"/>
</dbReference>
<proteinExistence type="predicted"/>
<reference evidence="1 2" key="1">
    <citation type="journal article" date="2017" name="Curr. Biol.">
        <title>Genome architecture and evolution of a unichromosomal asexual nematode.</title>
        <authorList>
            <person name="Fradin H."/>
            <person name="Zegar C."/>
            <person name="Gutwein M."/>
            <person name="Lucas J."/>
            <person name="Kovtun M."/>
            <person name="Corcoran D."/>
            <person name="Baugh L.R."/>
            <person name="Kiontke K."/>
            <person name="Gunsalus K."/>
            <person name="Fitch D.H."/>
            <person name="Piano F."/>
        </authorList>
    </citation>
    <scope>NUCLEOTIDE SEQUENCE [LARGE SCALE GENOMIC DNA]</scope>
    <source>
        <strain evidence="1">PF1309</strain>
    </source>
</reference>
<evidence type="ECO:0000313" key="2">
    <source>
        <dbReference type="Proteomes" id="UP000218231"/>
    </source>
</evidence>
<dbReference type="AlphaFoldDB" id="A0A2A2J8W4"/>
<gene>
    <name evidence="1" type="ORF">WR25_16480</name>
</gene>
<name>A0A2A2J8W4_9BILA</name>